<organism evidence="3 4">
    <name type="scientific">Acinetobacter apis</name>
    <dbReference type="NCBI Taxonomy" id="1229165"/>
    <lineage>
        <taxon>Bacteria</taxon>
        <taxon>Pseudomonadati</taxon>
        <taxon>Pseudomonadota</taxon>
        <taxon>Gammaproteobacteria</taxon>
        <taxon>Moraxellales</taxon>
        <taxon>Moraxellaceae</taxon>
        <taxon>Acinetobacter</taxon>
    </lineage>
</organism>
<accession>A0A217EF13</accession>
<keyword evidence="1" id="KW-0812">Transmembrane</keyword>
<dbReference type="NCBIfam" id="TIGR02098">
    <property type="entry name" value="MJ0042_CXXC"/>
    <property type="match status" value="1"/>
</dbReference>
<dbReference type="Pfam" id="PF13717">
    <property type="entry name" value="Zn_ribbon_4"/>
    <property type="match status" value="1"/>
</dbReference>
<evidence type="ECO:0000313" key="3">
    <source>
        <dbReference type="EMBL" id="SNQ29088.1"/>
    </source>
</evidence>
<gene>
    <name evidence="3" type="ORF">SAMN05444584_1022</name>
</gene>
<protein>
    <submittedName>
        <fullName evidence="3">MJ0042 family finger-like domain-containing protein</fullName>
    </submittedName>
</protein>
<evidence type="ECO:0000259" key="2">
    <source>
        <dbReference type="Pfam" id="PF13717"/>
    </source>
</evidence>
<dbReference type="AlphaFoldDB" id="A0A217EF13"/>
<dbReference type="RefSeq" id="WP_088823088.1">
    <property type="nucleotide sequence ID" value="NZ_FZLN01000001.1"/>
</dbReference>
<proteinExistence type="predicted"/>
<keyword evidence="1" id="KW-0472">Membrane</keyword>
<dbReference type="InterPro" id="IPR011723">
    <property type="entry name" value="Znf/thioredoxin_put"/>
</dbReference>
<evidence type="ECO:0000313" key="4">
    <source>
        <dbReference type="Proteomes" id="UP000243463"/>
    </source>
</evidence>
<name>A0A217EF13_9GAMM</name>
<keyword evidence="1" id="KW-1133">Transmembrane helix</keyword>
<evidence type="ECO:0000256" key="1">
    <source>
        <dbReference type="SAM" id="Phobius"/>
    </source>
</evidence>
<feature type="transmembrane region" description="Helical" evidence="1">
    <location>
        <begin position="125"/>
        <end position="148"/>
    </location>
</feature>
<dbReference type="OrthoDB" id="5294582at2"/>
<reference evidence="4" key="1">
    <citation type="submission" date="2017-06" db="EMBL/GenBank/DDBJ databases">
        <authorList>
            <person name="Varghese N."/>
            <person name="Submissions S."/>
        </authorList>
    </citation>
    <scope>NUCLEOTIDE SEQUENCE [LARGE SCALE GENOMIC DNA]</scope>
    <source>
        <strain evidence="4">ANC 5114</strain>
    </source>
</reference>
<feature type="domain" description="Zinc finger/thioredoxin putative" evidence="2">
    <location>
        <begin position="5"/>
        <end position="39"/>
    </location>
</feature>
<dbReference type="Proteomes" id="UP000243463">
    <property type="component" value="Unassembled WGS sequence"/>
</dbReference>
<keyword evidence="4" id="KW-1185">Reference proteome</keyword>
<dbReference type="EMBL" id="FZLN01000001">
    <property type="protein sequence ID" value="SNQ29088.1"/>
    <property type="molecule type" value="Genomic_DNA"/>
</dbReference>
<sequence length="156" mass="17864">MQSIKTACPHCQKRYTVSVLKLRVAQGHVTCATCHHVFNAYRQMLSSNIKNHIAIETAPPTRLTHPVLSNHEALQIFETKTKSSNIDLQTYLNTIQTFQLNAIKPSNGPLPHLLFKDTDKSNAQLYWIFIFLCICFALTVLPLFYYAIIHSTWTLF</sequence>